<evidence type="ECO:0000313" key="3">
    <source>
        <dbReference type="Proteomes" id="UP001279553"/>
    </source>
</evidence>
<organism evidence="2 3">
    <name type="scientific">Acidiphilium acidophilum</name>
    <name type="common">Thiobacillus acidophilus</name>
    <dbReference type="NCBI Taxonomy" id="76588"/>
    <lineage>
        <taxon>Bacteria</taxon>
        <taxon>Pseudomonadati</taxon>
        <taxon>Pseudomonadota</taxon>
        <taxon>Alphaproteobacteria</taxon>
        <taxon>Acetobacterales</taxon>
        <taxon>Acidocellaceae</taxon>
        <taxon>Acidiphilium</taxon>
    </lineage>
</organism>
<name>A0AAW9DXN2_ACIAO</name>
<comment type="caution">
    <text evidence="2">The sequence shown here is derived from an EMBL/GenBank/DDBJ whole genome shotgun (WGS) entry which is preliminary data.</text>
</comment>
<proteinExistence type="predicted"/>
<feature type="region of interest" description="Disordered" evidence="1">
    <location>
        <begin position="65"/>
        <end position="85"/>
    </location>
</feature>
<dbReference type="Proteomes" id="UP001279553">
    <property type="component" value="Unassembled WGS sequence"/>
</dbReference>
<dbReference type="Pfam" id="PF07704">
    <property type="entry name" value="PSK_trans_fac"/>
    <property type="match status" value="1"/>
</dbReference>
<dbReference type="RefSeq" id="WP_319615890.1">
    <property type="nucleotide sequence ID" value="NZ_JAWXYB010000018.1"/>
</dbReference>
<dbReference type="AlphaFoldDB" id="A0AAW9DXN2"/>
<dbReference type="InterPro" id="IPR011660">
    <property type="entry name" value="VapB-like"/>
</dbReference>
<protein>
    <submittedName>
        <fullName evidence="2">Type II toxin-antitoxin system VapB family antitoxin</fullName>
    </submittedName>
</protein>
<reference evidence="2 3" key="1">
    <citation type="submission" date="2023-11" db="EMBL/GenBank/DDBJ databases">
        <title>MicrobeMod: A computational toolkit for identifying prokaryotic methylation and restriction-modification with nanopore sequencing.</title>
        <authorList>
            <person name="Crits-Christoph A."/>
            <person name="Kang S.C."/>
            <person name="Lee H."/>
            <person name="Ostrov N."/>
        </authorList>
    </citation>
    <scope>NUCLEOTIDE SEQUENCE [LARGE SCALE GENOMIC DNA]</scope>
    <source>
        <strain evidence="2 3">DSMZ 700</strain>
    </source>
</reference>
<keyword evidence="3" id="KW-1185">Reference proteome</keyword>
<dbReference type="EMBL" id="JAWXYB010000018">
    <property type="protein sequence ID" value="MDX5933052.1"/>
    <property type="molecule type" value="Genomic_DNA"/>
</dbReference>
<evidence type="ECO:0000256" key="1">
    <source>
        <dbReference type="SAM" id="MobiDB-lite"/>
    </source>
</evidence>
<evidence type="ECO:0000313" key="2">
    <source>
        <dbReference type="EMBL" id="MDX5933052.1"/>
    </source>
</evidence>
<sequence>MALSLKDKETDRLAREVAALTGETLTDAIRKALVERLERELRRRGGTLKLADRLMEIGRHCSALPDLDPRSPDEIVGYDETGMWR</sequence>
<accession>A0AAW9DXN2</accession>
<gene>
    <name evidence="2" type="ORF">SIL87_20080</name>
</gene>